<evidence type="ECO:0000313" key="3">
    <source>
        <dbReference type="Proteomes" id="UP000254405"/>
    </source>
</evidence>
<reference evidence="2 3" key="1">
    <citation type="submission" date="2018-06" db="EMBL/GenBank/DDBJ databases">
        <authorList>
            <consortium name="Pathogen Informatics"/>
            <person name="Doyle S."/>
        </authorList>
    </citation>
    <scope>NUCLEOTIDE SEQUENCE [LARGE SCALE GENOMIC DNA]</scope>
    <source>
        <strain evidence="2 3">NCTC8985</strain>
    </source>
</reference>
<gene>
    <name evidence="2" type="primary">ppk_3</name>
    <name evidence="2" type="ORF">NCTC8985_06209</name>
</gene>
<dbReference type="PANTHER" id="PTHR30218:SF0">
    <property type="entry name" value="POLYPHOSPHATE KINASE"/>
    <property type="match status" value="1"/>
</dbReference>
<protein>
    <submittedName>
        <fullName evidence="2">Polyphosphate kinase</fullName>
        <ecNumber evidence="2">2.7.4.1</ecNumber>
    </submittedName>
</protein>
<dbReference type="Pfam" id="PF13089">
    <property type="entry name" value="PP_kinase_N"/>
    <property type="match status" value="1"/>
</dbReference>
<dbReference type="InterPro" id="IPR036832">
    <property type="entry name" value="PPK_N_dom_sf"/>
</dbReference>
<dbReference type="InterPro" id="IPR003414">
    <property type="entry name" value="PP_kinase"/>
</dbReference>
<organism evidence="2 3">
    <name type="scientific">Escherichia coli</name>
    <dbReference type="NCBI Taxonomy" id="562"/>
    <lineage>
        <taxon>Bacteria</taxon>
        <taxon>Pseudomonadati</taxon>
        <taxon>Pseudomonadota</taxon>
        <taxon>Gammaproteobacteria</taxon>
        <taxon>Enterobacterales</taxon>
        <taxon>Enterobacteriaceae</taxon>
        <taxon>Escherichia</taxon>
    </lineage>
</organism>
<dbReference type="Gene3D" id="1.20.58.310">
    <property type="entry name" value="Polyphosphate kinase N-terminal domain"/>
    <property type="match status" value="1"/>
</dbReference>
<dbReference type="AlphaFoldDB" id="A0A376TU86"/>
<proteinExistence type="predicted"/>
<sequence length="67" mass="7863">MKRVLQEAADKSNPLIERMRFLGIYSNNLDEFYKVRFAELKRRIIISEDKAPTLIPAIYWAKFSPGC</sequence>
<dbReference type="EC" id="2.7.4.1" evidence="2"/>
<dbReference type="Proteomes" id="UP000254405">
    <property type="component" value="Unassembled WGS sequence"/>
</dbReference>
<dbReference type="GO" id="GO:0009358">
    <property type="term" value="C:polyphosphate kinase complex"/>
    <property type="evidence" value="ECO:0007669"/>
    <property type="project" value="InterPro"/>
</dbReference>
<keyword evidence="2" id="KW-0418">Kinase</keyword>
<dbReference type="GO" id="GO:0006799">
    <property type="term" value="P:polyphosphate biosynthetic process"/>
    <property type="evidence" value="ECO:0007669"/>
    <property type="project" value="InterPro"/>
</dbReference>
<feature type="domain" description="Polyphosphate kinase N-terminal" evidence="1">
    <location>
        <begin position="2"/>
        <end position="45"/>
    </location>
</feature>
<dbReference type="SUPFAM" id="SSF140356">
    <property type="entry name" value="PPK N-terminal domain-like"/>
    <property type="match status" value="1"/>
</dbReference>
<accession>A0A376TU86</accession>
<keyword evidence="2" id="KW-0808">Transferase</keyword>
<evidence type="ECO:0000313" key="2">
    <source>
        <dbReference type="EMBL" id="STI80762.1"/>
    </source>
</evidence>
<dbReference type="GO" id="GO:0008976">
    <property type="term" value="F:polyphosphate kinase activity"/>
    <property type="evidence" value="ECO:0007669"/>
    <property type="project" value="UniProtKB-EC"/>
</dbReference>
<evidence type="ECO:0000259" key="1">
    <source>
        <dbReference type="Pfam" id="PF13089"/>
    </source>
</evidence>
<dbReference type="InterPro" id="IPR025198">
    <property type="entry name" value="PPK_N_dom"/>
</dbReference>
<dbReference type="PANTHER" id="PTHR30218">
    <property type="entry name" value="POLYPHOSPHATE KINASE"/>
    <property type="match status" value="1"/>
</dbReference>
<name>A0A376TU86_ECOLX</name>
<dbReference type="EMBL" id="UGCO01000001">
    <property type="protein sequence ID" value="STI80762.1"/>
    <property type="molecule type" value="Genomic_DNA"/>
</dbReference>